<dbReference type="RefSeq" id="WP_048286664.1">
    <property type="nucleotide sequence ID" value="NZ_LDZN01000001.1"/>
</dbReference>
<keyword evidence="2" id="KW-0238">DNA-binding</keyword>
<evidence type="ECO:0000256" key="1">
    <source>
        <dbReference type="ARBA" id="ARBA00023015"/>
    </source>
</evidence>
<gene>
    <name evidence="8" type="ORF">QEG54_000997</name>
</gene>
<dbReference type="SUPFAM" id="SSF46785">
    <property type="entry name" value="Winged helix' DNA-binding domain"/>
    <property type="match status" value="1"/>
</dbReference>
<feature type="domain" description="HTH iclR-type" evidence="6">
    <location>
        <begin position="5"/>
        <end position="66"/>
    </location>
</feature>
<dbReference type="InterPro" id="IPR005471">
    <property type="entry name" value="Tscrpt_reg_IclR_N"/>
</dbReference>
<dbReference type="PROSITE" id="PS51078">
    <property type="entry name" value="ICLR_ED"/>
    <property type="match status" value="1"/>
</dbReference>
<keyword evidence="3" id="KW-0804">Transcription</keyword>
<comment type="caution">
    <text evidence="8">The sequence shown here is derived from an EMBL/GenBank/DDBJ whole genome shotgun (WGS) entry which is preliminary data.</text>
</comment>
<proteinExistence type="predicted"/>
<evidence type="ECO:0000256" key="3">
    <source>
        <dbReference type="ARBA" id="ARBA00023163"/>
    </source>
</evidence>
<dbReference type="PANTHER" id="PTHR30136">
    <property type="entry name" value="HELIX-TURN-HELIX TRANSCRIPTIONAL REGULATOR, ICLR FAMILY"/>
    <property type="match status" value="1"/>
</dbReference>
<evidence type="ECO:0000259" key="6">
    <source>
        <dbReference type="PROSITE" id="PS51077"/>
    </source>
</evidence>
<evidence type="ECO:0000256" key="5">
    <source>
        <dbReference type="ARBA" id="ARBA00042627"/>
    </source>
</evidence>
<protein>
    <recommendedName>
        <fullName evidence="4">HTH-type transcriptional repressor AllR</fullName>
    </recommendedName>
    <alternativeName>
        <fullName evidence="5">Negative regulator of allantoin and glyoxylate utilization operons</fullName>
    </alternativeName>
</protein>
<dbReference type="InterPro" id="IPR036390">
    <property type="entry name" value="WH_DNA-bd_sf"/>
</dbReference>
<dbReference type="PANTHER" id="PTHR30136:SF24">
    <property type="entry name" value="HTH-TYPE TRANSCRIPTIONAL REPRESSOR ALLR"/>
    <property type="match status" value="1"/>
</dbReference>
<dbReference type="GO" id="GO:0003677">
    <property type="term" value="F:DNA binding"/>
    <property type="evidence" value="ECO:0007669"/>
    <property type="project" value="UniProtKB-KW"/>
</dbReference>
<dbReference type="InterPro" id="IPR014757">
    <property type="entry name" value="Tscrpt_reg_IclR_C"/>
</dbReference>
<dbReference type="GO" id="GO:0003700">
    <property type="term" value="F:DNA-binding transcription factor activity"/>
    <property type="evidence" value="ECO:0007669"/>
    <property type="project" value="TreeGrafter"/>
</dbReference>
<organism evidence="8">
    <name type="scientific">Pluralibacter gergoviae</name>
    <name type="common">Enterobacter gergoviae</name>
    <dbReference type="NCBI Taxonomy" id="61647"/>
    <lineage>
        <taxon>Bacteria</taxon>
        <taxon>Pseudomonadati</taxon>
        <taxon>Pseudomonadota</taxon>
        <taxon>Gammaproteobacteria</taxon>
        <taxon>Enterobacterales</taxon>
        <taxon>Enterobacteriaceae</taxon>
        <taxon>Pluralibacter</taxon>
    </lineage>
</organism>
<dbReference type="PROSITE" id="PS51077">
    <property type="entry name" value="HTH_ICLR"/>
    <property type="match status" value="1"/>
</dbReference>
<evidence type="ECO:0000259" key="7">
    <source>
        <dbReference type="PROSITE" id="PS51078"/>
    </source>
</evidence>
<name>A0AAI9GL63_PLUGE</name>
<accession>A0AAI9GL63</accession>
<sequence>MSKRILSVDKAVSILGCFSQHEELGITDIVNLSGLQKSTVYDLVNTLHLNGMLEQNLKTKKYQLGIKLFEFGCLYGKRNTLKKRAESECLTLAQYYTATVHLATHDSGEVIYIDKYEDPQAKVSYSHIGKRAPMTCTGVGKAMLAFLGTEYLEKYIYSQPFPRETEKSIMSKHELEESIKQIKSRGYATDYEEIIPGVHCVAAPIFNIAGNIIASISISCFAQFITPQNEEQIGAVVKQAAHNISRGLT</sequence>
<dbReference type="InterPro" id="IPR050707">
    <property type="entry name" value="HTH_MetabolicPath_Reg"/>
</dbReference>
<dbReference type="AlphaFoldDB" id="A0AAI9GL63"/>
<dbReference type="SUPFAM" id="SSF55781">
    <property type="entry name" value="GAF domain-like"/>
    <property type="match status" value="1"/>
</dbReference>
<dbReference type="GO" id="GO:0045892">
    <property type="term" value="P:negative regulation of DNA-templated transcription"/>
    <property type="evidence" value="ECO:0007669"/>
    <property type="project" value="TreeGrafter"/>
</dbReference>
<keyword evidence="1" id="KW-0805">Transcription regulation</keyword>
<dbReference type="EMBL" id="ABLOKC030000004">
    <property type="protein sequence ID" value="EML1470309.1"/>
    <property type="molecule type" value="Genomic_DNA"/>
</dbReference>
<dbReference type="SMART" id="SM00346">
    <property type="entry name" value="HTH_ICLR"/>
    <property type="match status" value="1"/>
</dbReference>
<dbReference type="InterPro" id="IPR036388">
    <property type="entry name" value="WH-like_DNA-bd_sf"/>
</dbReference>
<evidence type="ECO:0000256" key="2">
    <source>
        <dbReference type="ARBA" id="ARBA00023125"/>
    </source>
</evidence>
<dbReference type="Gene3D" id="3.30.450.40">
    <property type="match status" value="1"/>
</dbReference>
<dbReference type="Pfam" id="PF01614">
    <property type="entry name" value="IclR_C"/>
    <property type="match status" value="1"/>
</dbReference>
<dbReference type="Gene3D" id="1.10.10.10">
    <property type="entry name" value="Winged helix-like DNA-binding domain superfamily/Winged helix DNA-binding domain"/>
    <property type="match status" value="1"/>
</dbReference>
<evidence type="ECO:0000313" key="8">
    <source>
        <dbReference type="EMBL" id="EML1470309.1"/>
    </source>
</evidence>
<dbReference type="Pfam" id="PF09339">
    <property type="entry name" value="HTH_IclR"/>
    <property type="match status" value="1"/>
</dbReference>
<dbReference type="InterPro" id="IPR029016">
    <property type="entry name" value="GAF-like_dom_sf"/>
</dbReference>
<evidence type="ECO:0000256" key="4">
    <source>
        <dbReference type="ARBA" id="ARBA00040379"/>
    </source>
</evidence>
<reference evidence="8" key="1">
    <citation type="submission" date="2024-02" db="EMBL/GenBank/DDBJ databases">
        <authorList>
            <consortium name="Clinical and Environmental Microbiology Branch: Whole genome sequencing antimicrobial resistance pathogens in the healthcare setting"/>
        </authorList>
    </citation>
    <scope>NUCLEOTIDE SEQUENCE</scope>
    <source>
        <strain evidence="8">2021DK-00143</strain>
    </source>
</reference>
<feature type="domain" description="IclR-ED" evidence="7">
    <location>
        <begin position="67"/>
        <end position="249"/>
    </location>
</feature>